<keyword evidence="6" id="KW-1185">Reference proteome</keyword>
<dbReference type="GO" id="GO:0016301">
    <property type="term" value="F:kinase activity"/>
    <property type="evidence" value="ECO:0007669"/>
    <property type="project" value="UniProtKB-KW"/>
</dbReference>
<gene>
    <name evidence="5" type="ORF">RCOM_1852440</name>
</gene>
<proteinExistence type="predicted"/>
<dbReference type="AlphaFoldDB" id="B9TIQ8"/>
<evidence type="ECO:0000259" key="4">
    <source>
        <dbReference type="Pfam" id="PF13657"/>
    </source>
</evidence>
<accession>B9TIQ8</accession>
<dbReference type="EMBL" id="EQ982855">
    <property type="protein sequence ID" value="EEF24255.1"/>
    <property type="molecule type" value="Genomic_DNA"/>
</dbReference>
<dbReference type="NCBIfam" id="TIGR03071">
    <property type="entry name" value="couple_hipA"/>
    <property type="match status" value="1"/>
</dbReference>
<keyword evidence="1" id="KW-0808">Transferase</keyword>
<evidence type="ECO:0000259" key="3">
    <source>
        <dbReference type="Pfam" id="PF07804"/>
    </source>
</evidence>
<sequence length="264" mass="28247">MPVRPEPYPNASIAPWLANLLPEEQQLQALHRTLGIDRADTLALLATIGGDTAGALSFGEPSRREAWDYAPLTAFYHIADPEAALARHFEDLKKRPFLAGEDGVRLSLAGGQAKTALAVLDAAGHPVLRLPGAGDVLAIPLNGAPSTVIIKPDNPMLPGIVENETYCLHLARAIGLNAAETTTLAAGTRPAICVLRYDRRLGRDDALRRTHQEDFAQANGVPPGRKYERGSLKGPDLATLLQTGRHLSSADALALLDDVIFNLL</sequence>
<dbReference type="InterPro" id="IPR017508">
    <property type="entry name" value="HipA_N1"/>
</dbReference>
<name>B9TIQ8_RICCO</name>
<dbReference type="Proteomes" id="UP000008311">
    <property type="component" value="Unassembled WGS sequence"/>
</dbReference>
<dbReference type="InterPro" id="IPR012893">
    <property type="entry name" value="HipA-like_C"/>
</dbReference>
<evidence type="ECO:0000313" key="5">
    <source>
        <dbReference type="EMBL" id="EEF24255.1"/>
    </source>
</evidence>
<organism evidence="5 6">
    <name type="scientific">Ricinus communis</name>
    <name type="common">Castor bean</name>
    <dbReference type="NCBI Taxonomy" id="3988"/>
    <lineage>
        <taxon>Eukaryota</taxon>
        <taxon>Viridiplantae</taxon>
        <taxon>Streptophyta</taxon>
        <taxon>Embryophyta</taxon>
        <taxon>Tracheophyta</taxon>
        <taxon>Spermatophyta</taxon>
        <taxon>Magnoliopsida</taxon>
        <taxon>eudicotyledons</taxon>
        <taxon>Gunneridae</taxon>
        <taxon>Pentapetalae</taxon>
        <taxon>rosids</taxon>
        <taxon>fabids</taxon>
        <taxon>Malpighiales</taxon>
        <taxon>Euphorbiaceae</taxon>
        <taxon>Acalyphoideae</taxon>
        <taxon>Acalypheae</taxon>
        <taxon>Ricinus</taxon>
    </lineage>
</organism>
<reference evidence="6" key="1">
    <citation type="journal article" date="2010" name="Nat. Biotechnol.">
        <title>Draft genome sequence of the oilseed species Ricinus communis.</title>
        <authorList>
            <person name="Chan A.P."/>
            <person name="Crabtree J."/>
            <person name="Zhao Q."/>
            <person name="Lorenzi H."/>
            <person name="Orvis J."/>
            <person name="Puiu D."/>
            <person name="Melake-Berhan A."/>
            <person name="Jones K.M."/>
            <person name="Redman J."/>
            <person name="Chen G."/>
            <person name="Cahoon E.B."/>
            <person name="Gedil M."/>
            <person name="Stanke M."/>
            <person name="Haas B.J."/>
            <person name="Wortman J.R."/>
            <person name="Fraser-Liggett C.M."/>
            <person name="Ravel J."/>
            <person name="Rabinowicz P.D."/>
        </authorList>
    </citation>
    <scope>NUCLEOTIDE SEQUENCE [LARGE SCALE GENOMIC DNA]</scope>
    <source>
        <strain evidence="6">cv. Hale</strain>
    </source>
</reference>
<dbReference type="Pfam" id="PF07804">
    <property type="entry name" value="HipA_C"/>
    <property type="match status" value="1"/>
</dbReference>
<dbReference type="InParanoid" id="B9TIQ8"/>
<feature type="domain" description="HipA N-terminal subdomain 1" evidence="4">
    <location>
        <begin position="1"/>
        <end position="58"/>
    </location>
</feature>
<dbReference type="InterPro" id="IPR052028">
    <property type="entry name" value="HipA_Ser/Thr_kinase"/>
</dbReference>
<evidence type="ECO:0000256" key="1">
    <source>
        <dbReference type="ARBA" id="ARBA00022679"/>
    </source>
</evidence>
<dbReference type="PANTHER" id="PTHR37419">
    <property type="entry name" value="SERINE/THREONINE-PROTEIN KINASE TOXIN HIPA"/>
    <property type="match status" value="1"/>
</dbReference>
<feature type="domain" description="HipA-like C-terminal" evidence="3">
    <location>
        <begin position="106"/>
        <end position="264"/>
    </location>
</feature>
<evidence type="ECO:0000256" key="2">
    <source>
        <dbReference type="ARBA" id="ARBA00022777"/>
    </source>
</evidence>
<dbReference type="Pfam" id="PF13657">
    <property type="entry name" value="Couple_hipA"/>
    <property type="match status" value="1"/>
</dbReference>
<dbReference type="PANTHER" id="PTHR37419:SF1">
    <property type="entry name" value="SERINE_THREONINE-PROTEIN KINASE TOXIN HIPA"/>
    <property type="match status" value="1"/>
</dbReference>
<keyword evidence="2" id="KW-0418">Kinase</keyword>
<evidence type="ECO:0000313" key="6">
    <source>
        <dbReference type="Proteomes" id="UP000008311"/>
    </source>
</evidence>
<protein>
    <submittedName>
        <fullName evidence="5">Protein hipA, putative</fullName>
    </submittedName>
</protein>
<feature type="non-terminal residue" evidence="5">
    <location>
        <position position="264"/>
    </location>
</feature>